<organism evidence="3 4">
    <name type="scientific">Actinokineospora alba</name>
    <dbReference type="NCBI Taxonomy" id="504798"/>
    <lineage>
        <taxon>Bacteria</taxon>
        <taxon>Bacillati</taxon>
        <taxon>Actinomycetota</taxon>
        <taxon>Actinomycetes</taxon>
        <taxon>Pseudonocardiales</taxon>
        <taxon>Pseudonocardiaceae</taxon>
        <taxon>Actinokineospora</taxon>
    </lineage>
</organism>
<feature type="domain" description="DUF8017" evidence="2">
    <location>
        <begin position="53"/>
        <end position="233"/>
    </location>
</feature>
<evidence type="ECO:0000259" key="2">
    <source>
        <dbReference type="Pfam" id="PF26056"/>
    </source>
</evidence>
<dbReference type="EMBL" id="FNJB01000002">
    <property type="protein sequence ID" value="SDO29279.1"/>
    <property type="molecule type" value="Genomic_DNA"/>
</dbReference>
<dbReference type="STRING" id="504798.SAMN05421871_108205"/>
<dbReference type="OrthoDB" id="3693947at2"/>
<dbReference type="Proteomes" id="UP000199651">
    <property type="component" value="Unassembled WGS sequence"/>
</dbReference>
<sequence length="234" mass="23418">MRIQRAALGAISLAVLAGAIVAVSTLGSAEEPRTEVSEPPRPTATRQAAPVVPTVPGWQVVTDKTAALTYEVPPGWTLAEGTETLESSSGVELGHLADFGPYLCQGAEYGRALSGSGLTHGDPGDTATELAAAVAADQYSDGSQTAQVTLSAPTPITRGGVRGTVVRADAEVTAESGDHCASTKGTVVVVALSTAAGTSVVVLAADADTGSTPSAPLVSPDELRTITDSVRPSG</sequence>
<name>A0A1H0ICT4_9PSEU</name>
<feature type="region of interest" description="Disordered" evidence="1">
    <location>
        <begin position="28"/>
        <end position="48"/>
    </location>
</feature>
<evidence type="ECO:0000313" key="3">
    <source>
        <dbReference type="EMBL" id="SDO29279.1"/>
    </source>
</evidence>
<evidence type="ECO:0000256" key="1">
    <source>
        <dbReference type="SAM" id="MobiDB-lite"/>
    </source>
</evidence>
<dbReference type="RefSeq" id="WP_091371048.1">
    <property type="nucleotide sequence ID" value="NZ_FNDV01000008.1"/>
</dbReference>
<evidence type="ECO:0000313" key="4">
    <source>
        <dbReference type="Proteomes" id="UP000199651"/>
    </source>
</evidence>
<proteinExistence type="predicted"/>
<feature type="region of interest" description="Disordered" evidence="1">
    <location>
        <begin position="208"/>
        <end position="234"/>
    </location>
</feature>
<accession>A0A1H0ICT4</accession>
<dbReference type="Pfam" id="PF26056">
    <property type="entry name" value="DUF8017"/>
    <property type="match status" value="1"/>
</dbReference>
<dbReference type="AlphaFoldDB" id="A0A1H0ICT4"/>
<dbReference type="InterPro" id="IPR058330">
    <property type="entry name" value="DUF8017"/>
</dbReference>
<protein>
    <recommendedName>
        <fullName evidence="2">DUF8017 domain-containing protein</fullName>
    </recommendedName>
</protein>
<keyword evidence="4" id="KW-1185">Reference proteome</keyword>
<reference evidence="4" key="1">
    <citation type="submission" date="2016-10" db="EMBL/GenBank/DDBJ databases">
        <authorList>
            <person name="Varghese N."/>
            <person name="Submissions S."/>
        </authorList>
    </citation>
    <scope>NUCLEOTIDE SEQUENCE [LARGE SCALE GENOMIC DNA]</scope>
    <source>
        <strain evidence="4">IBRC-M 10655</strain>
    </source>
</reference>
<gene>
    <name evidence="3" type="ORF">SAMN05192558_102506</name>
</gene>